<accession>A0A4Z1FXD5</accession>
<protein>
    <submittedName>
        <fullName evidence="2">Uncharacterized protein</fullName>
    </submittedName>
</protein>
<organism evidence="2 3">
    <name type="scientific">Botrytis paeoniae</name>
    <dbReference type="NCBI Taxonomy" id="278948"/>
    <lineage>
        <taxon>Eukaryota</taxon>
        <taxon>Fungi</taxon>
        <taxon>Dikarya</taxon>
        <taxon>Ascomycota</taxon>
        <taxon>Pezizomycotina</taxon>
        <taxon>Leotiomycetes</taxon>
        <taxon>Helotiales</taxon>
        <taxon>Sclerotiniaceae</taxon>
        <taxon>Botrytis</taxon>
    </lineage>
</organism>
<keyword evidence="3" id="KW-1185">Reference proteome</keyword>
<sequence length="74" mass="8363">MSPKPNAPVSTTSIANSYKNEGIRPHPSFFVLDLQISEFQIKQRPIVEYLSGHQLLNIVAALPKPHHMNRMPQT</sequence>
<dbReference type="Proteomes" id="UP000297910">
    <property type="component" value="Unassembled WGS sequence"/>
</dbReference>
<reference evidence="2 3" key="1">
    <citation type="submission" date="2017-12" db="EMBL/GenBank/DDBJ databases">
        <title>Comparative genomics of Botrytis spp.</title>
        <authorList>
            <person name="Valero-Jimenez C.A."/>
            <person name="Tapia P."/>
            <person name="Veloso J."/>
            <person name="Silva-Moreno E."/>
            <person name="Staats M."/>
            <person name="Valdes J.H."/>
            <person name="Van Kan J.A.L."/>
        </authorList>
    </citation>
    <scope>NUCLEOTIDE SEQUENCE [LARGE SCALE GENOMIC DNA]</scope>
    <source>
        <strain evidence="2 3">Bp0003</strain>
    </source>
</reference>
<name>A0A4Z1FXD5_9HELO</name>
<dbReference type="EMBL" id="PQXI01000040">
    <property type="protein sequence ID" value="TGO27539.1"/>
    <property type="molecule type" value="Genomic_DNA"/>
</dbReference>
<evidence type="ECO:0000313" key="3">
    <source>
        <dbReference type="Proteomes" id="UP000297910"/>
    </source>
</evidence>
<proteinExistence type="predicted"/>
<evidence type="ECO:0000256" key="1">
    <source>
        <dbReference type="SAM" id="MobiDB-lite"/>
    </source>
</evidence>
<comment type="caution">
    <text evidence="2">The sequence shown here is derived from an EMBL/GenBank/DDBJ whole genome shotgun (WGS) entry which is preliminary data.</text>
</comment>
<feature type="region of interest" description="Disordered" evidence="1">
    <location>
        <begin position="1"/>
        <end position="22"/>
    </location>
</feature>
<feature type="compositionally biased region" description="Polar residues" evidence="1">
    <location>
        <begin position="8"/>
        <end position="19"/>
    </location>
</feature>
<dbReference type="AlphaFoldDB" id="A0A4Z1FXD5"/>
<gene>
    <name evidence="2" type="ORF">BPAE_0040g00200</name>
</gene>
<evidence type="ECO:0000313" key="2">
    <source>
        <dbReference type="EMBL" id="TGO27539.1"/>
    </source>
</evidence>